<evidence type="ECO:0008006" key="3">
    <source>
        <dbReference type="Google" id="ProtNLM"/>
    </source>
</evidence>
<evidence type="ECO:0000313" key="1">
    <source>
        <dbReference type="EMBL" id="KAL0066726.1"/>
    </source>
</evidence>
<dbReference type="Proteomes" id="UP001437256">
    <property type="component" value="Unassembled WGS sequence"/>
</dbReference>
<sequence length="183" mass="20923">MCLSALSSQRRVPNEVWEIIFTTLCTTLHDYSFKLDYYYGISNQTNTYKTILLEIPSLVLTHVCSRWRGIAMSLPHLWSSLSIKFNELPFDITVPLELYLSRSQESPLSIRITRLAQYPLCGLSEVGLAAWQKLASGFRRCKNLTSPSPSSTFRDSKTYHFPNSKRFTRNRSKLTPSDGFGKA</sequence>
<evidence type="ECO:0000313" key="2">
    <source>
        <dbReference type="Proteomes" id="UP001437256"/>
    </source>
</evidence>
<accession>A0ABR2ZYC2</accession>
<organism evidence="1 2">
    <name type="scientific">Marasmius tenuissimus</name>
    <dbReference type="NCBI Taxonomy" id="585030"/>
    <lineage>
        <taxon>Eukaryota</taxon>
        <taxon>Fungi</taxon>
        <taxon>Dikarya</taxon>
        <taxon>Basidiomycota</taxon>
        <taxon>Agaricomycotina</taxon>
        <taxon>Agaricomycetes</taxon>
        <taxon>Agaricomycetidae</taxon>
        <taxon>Agaricales</taxon>
        <taxon>Marasmiineae</taxon>
        <taxon>Marasmiaceae</taxon>
        <taxon>Marasmius</taxon>
    </lineage>
</organism>
<protein>
    <recommendedName>
        <fullName evidence="3">F-box domain-containing protein</fullName>
    </recommendedName>
</protein>
<reference evidence="1 2" key="1">
    <citation type="submission" date="2024-05" db="EMBL/GenBank/DDBJ databases">
        <title>A draft genome resource for the thread blight pathogen Marasmius tenuissimus strain MS-2.</title>
        <authorList>
            <person name="Yulfo-Soto G.E."/>
            <person name="Baruah I.K."/>
            <person name="Amoako-Attah I."/>
            <person name="Bukari Y."/>
            <person name="Meinhardt L.W."/>
            <person name="Bailey B.A."/>
            <person name="Cohen S.P."/>
        </authorList>
    </citation>
    <scope>NUCLEOTIDE SEQUENCE [LARGE SCALE GENOMIC DNA]</scope>
    <source>
        <strain evidence="1 2">MS-2</strain>
    </source>
</reference>
<comment type="caution">
    <text evidence="1">The sequence shown here is derived from an EMBL/GenBank/DDBJ whole genome shotgun (WGS) entry which is preliminary data.</text>
</comment>
<dbReference type="EMBL" id="JBBXMP010000033">
    <property type="protein sequence ID" value="KAL0066726.1"/>
    <property type="molecule type" value="Genomic_DNA"/>
</dbReference>
<keyword evidence="2" id="KW-1185">Reference proteome</keyword>
<name>A0ABR2ZYC2_9AGAR</name>
<proteinExistence type="predicted"/>
<gene>
    <name evidence="1" type="ORF">AAF712_006331</name>
</gene>